<dbReference type="AlphaFoldDB" id="A0A0M0K2F0"/>
<evidence type="ECO:0000313" key="3">
    <source>
        <dbReference type="EMBL" id="KOO32979.1"/>
    </source>
</evidence>
<evidence type="ECO:0000256" key="1">
    <source>
        <dbReference type="PROSITE-ProRule" id="PRU00288"/>
    </source>
</evidence>
<proteinExistence type="predicted"/>
<sequence length="163" mass="18143">MAQTKKMEEKWQRILKECQKKPENKSCFDCMGRGNQYVVLNFNTFVCTACSGIHREMQHKIKSVGMSTFTTDEIKAVDAGGNDKAQKMWMAKYDARDGAVPAEGETEKLRAFLKRKYQEKRWYSETPGATPAVQPVSAVLGSEAPKLVVGACSSAAAIGLWRV</sequence>
<protein>
    <submittedName>
        <fullName evidence="3">Arf gtpase activating protein</fullName>
    </submittedName>
</protein>
<dbReference type="InterPro" id="IPR001164">
    <property type="entry name" value="ArfGAP_dom"/>
</dbReference>
<dbReference type="InterPro" id="IPR037278">
    <property type="entry name" value="ARFGAP/RecO"/>
</dbReference>
<reference evidence="4" key="1">
    <citation type="journal article" date="2015" name="PLoS Genet.">
        <title>Genome Sequence and Transcriptome Analyses of Chrysochromulina tobin: Metabolic Tools for Enhanced Algal Fitness in the Prominent Order Prymnesiales (Haptophyceae).</title>
        <authorList>
            <person name="Hovde B.T."/>
            <person name="Deodato C.R."/>
            <person name="Hunsperger H.M."/>
            <person name="Ryken S.A."/>
            <person name="Yost W."/>
            <person name="Jha R.K."/>
            <person name="Patterson J."/>
            <person name="Monnat R.J. Jr."/>
            <person name="Barlow S.B."/>
            <person name="Starkenburg S.R."/>
            <person name="Cattolico R.A."/>
        </authorList>
    </citation>
    <scope>NUCLEOTIDE SEQUENCE</scope>
    <source>
        <strain evidence="4">CCMP291</strain>
    </source>
</reference>
<feature type="domain" description="Arf-GAP" evidence="2">
    <location>
        <begin position="12"/>
        <end position="131"/>
    </location>
</feature>
<evidence type="ECO:0000313" key="4">
    <source>
        <dbReference type="Proteomes" id="UP000037460"/>
    </source>
</evidence>
<dbReference type="InterPro" id="IPR044820">
    <property type="entry name" value="AGD14-like"/>
</dbReference>
<dbReference type="Proteomes" id="UP000037460">
    <property type="component" value="Unassembled WGS sequence"/>
</dbReference>
<organism evidence="3 4">
    <name type="scientific">Chrysochromulina tobinii</name>
    <dbReference type="NCBI Taxonomy" id="1460289"/>
    <lineage>
        <taxon>Eukaryota</taxon>
        <taxon>Haptista</taxon>
        <taxon>Haptophyta</taxon>
        <taxon>Prymnesiophyceae</taxon>
        <taxon>Prymnesiales</taxon>
        <taxon>Chrysochromulinaceae</taxon>
        <taxon>Chrysochromulina</taxon>
    </lineage>
</organism>
<gene>
    <name evidence="3" type="ORF">Ctob_011374</name>
</gene>
<dbReference type="CDD" id="cd08838">
    <property type="entry name" value="ArfGap_AGFG"/>
    <property type="match status" value="1"/>
</dbReference>
<evidence type="ECO:0000259" key="2">
    <source>
        <dbReference type="PROSITE" id="PS50115"/>
    </source>
</evidence>
<dbReference type="PANTHER" id="PTHR46085">
    <property type="entry name" value="ARFGAP/RECO-RELATED"/>
    <property type="match status" value="1"/>
</dbReference>
<dbReference type="EMBL" id="JWZX01001635">
    <property type="protein sequence ID" value="KOO32979.1"/>
    <property type="molecule type" value="Genomic_DNA"/>
</dbReference>
<comment type="caution">
    <text evidence="3">The sequence shown here is derived from an EMBL/GenBank/DDBJ whole genome shotgun (WGS) entry which is preliminary data.</text>
</comment>
<keyword evidence="4" id="KW-1185">Reference proteome</keyword>
<dbReference type="Pfam" id="PF01412">
    <property type="entry name" value="ArfGap"/>
    <property type="match status" value="1"/>
</dbReference>
<dbReference type="PANTHER" id="PTHR46085:SF3">
    <property type="entry name" value="ARF GTPASE ACTIVATING PROTEIN"/>
    <property type="match status" value="1"/>
</dbReference>
<keyword evidence="1" id="KW-0862">Zinc</keyword>
<dbReference type="SMART" id="SM00105">
    <property type="entry name" value="ArfGap"/>
    <property type="match status" value="1"/>
</dbReference>
<dbReference type="SUPFAM" id="SSF57863">
    <property type="entry name" value="ArfGap/RecO-like zinc finger"/>
    <property type="match status" value="1"/>
</dbReference>
<dbReference type="Gene3D" id="1.10.220.150">
    <property type="entry name" value="Arf GTPase activating protein"/>
    <property type="match status" value="1"/>
</dbReference>
<keyword evidence="1" id="KW-0479">Metal-binding</keyword>
<accession>A0A0M0K2F0</accession>
<dbReference type="InterPro" id="IPR038508">
    <property type="entry name" value="ArfGAP_dom_sf"/>
</dbReference>
<dbReference type="GO" id="GO:0008270">
    <property type="term" value="F:zinc ion binding"/>
    <property type="evidence" value="ECO:0007669"/>
    <property type="project" value="UniProtKB-KW"/>
</dbReference>
<dbReference type="OrthoDB" id="6036at2759"/>
<name>A0A0M0K2F0_9EUKA</name>
<dbReference type="PROSITE" id="PS50115">
    <property type="entry name" value="ARFGAP"/>
    <property type="match status" value="1"/>
</dbReference>
<dbReference type="PRINTS" id="PR00405">
    <property type="entry name" value="REVINTRACTNG"/>
</dbReference>
<dbReference type="GO" id="GO:0005096">
    <property type="term" value="F:GTPase activator activity"/>
    <property type="evidence" value="ECO:0007669"/>
    <property type="project" value="InterPro"/>
</dbReference>
<keyword evidence="1" id="KW-0863">Zinc-finger</keyword>